<keyword evidence="9" id="KW-1185">Reference proteome</keyword>
<dbReference type="SUPFAM" id="SSF51182">
    <property type="entry name" value="RmlC-like cupins"/>
    <property type="match status" value="1"/>
</dbReference>
<name>A0A7J6IKF8_COLFN</name>
<dbReference type="EMBL" id="ANPB02000009">
    <property type="protein sequence ID" value="KAF4476732.1"/>
    <property type="molecule type" value="Genomic_DNA"/>
</dbReference>
<evidence type="ECO:0000259" key="7">
    <source>
        <dbReference type="SMART" id="SM00835"/>
    </source>
</evidence>
<evidence type="ECO:0000256" key="5">
    <source>
        <dbReference type="ARBA" id="ARBA00023211"/>
    </source>
</evidence>
<reference evidence="8 9" key="2">
    <citation type="submission" date="2020-04" db="EMBL/GenBank/DDBJ databases">
        <title>Genome sequencing and assembly of multiple isolates from the Colletotrichum gloeosporioides species complex.</title>
        <authorList>
            <person name="Gan P."/>
            <person name="Shirasu K."/>
        </authorList>
    </citation>
    <scope>NUCLEOTIDE SEQUENCE [LARGE SCALE GENOMIC DNA]</scope>
    <source>
        <strain evidence="8 9">Nara gc5</strain>
    </source>
</reference>
<reference evidence="8 9" key="1">
    <citation type="submission" date="2012-08" db="EMBL/GenBank/DDBJ databases">
        <authorList>
            <person name="Gan P.H.P."/>
            <person name="Ikeda K."/>
            <person name="Irieda H."/>
            <person name="Narusaka M."/>
            <person name="O'Connell R.J."/>
            <person name="Narusaka Y."/>
            <person name="Takano Y."/>
            <person name="Kubo Y."/>
            <person name="Shirasu K."/>
        </authorList>
    </citation>
    <scope>NUCLEOTIDE SEQUENCE [LARGE SCALE GENOMIC DNA]</scope>
    <source>
        <strain evidence="8 9">Nara gc5</strain>
    </source>
</reference>
<dbReference type="GO" id="GO:0030145">
    <property type="term" value="F:manganese ion binding"/>
    <property type="evidence" value="ECO:0007669"/>
    <property type="project" value="InterPro"/>
</dbReference>
<keyword evidence="3" id="KW-0964">Secreted</keyword>
<dbReference type="PRINTS" id="PR00325">
    <property type="entry name" value="GERMIN"/>
</dbReference>
<dbReference type="Pfam" id="PF00190">
    <property type="entry name" value="Cupin_1"/>
    <property type="match status" value="1"/>
</dbReference>
<dbReference type="GeneID" id="43608215"/>
<dbReference type="GO" id="GO:0005576">
    <property type="term" value="C:extracellular region"/>
    <property type="evidence" value="ECO:0007669"/>
    <property type="project" value="UniProtKB-SubCell"/>
</dbReference>
<dbReference type="RefSeq" id="XP_031879243.1">
    <property type="nucleotide sequence ID" value="XM_032024045.1"/>
</dbReference>
<evidence type="ECO:0000256" key="4">
    <source>
        <dbReference type="ARBA" id="ARBA00022723"/>
    </source>
</evidence>
<evidence type="ECO:0000256" key="1">
    <source>
        <dbReference type="ARBA" id="ARBA00004613"/>
    </source>
</evidence>
<sequence length="271" mass="29037">MIAASMSPKTVFFIIFGLLVASAIATDEVLYPDVVKSLKSSPTELDKLNILPDDKDWTFNYFSHAFHTNSPGGVVNANAATFPATVGNGMTMAWISLGPCAMLPPHYHARASNYVVSVEGTTETYMTLENGARVVKTLLEPGMMTLFPQGSLHTMSNTGCGNATLISALSSEDAGTHNVANGLFDLPQSVVAAAFGGNPLSAKFVQLRRDIPAVGTGASIGSAECLKRCEAQGSKPSIQPSIKFFPRPHDIGGFTQHQKSLWEVLFGWWRI</sequence>
<dbReference type="PANTHER" id="PTHR31238">
    <property type="entry name" value="GERMIN-LIKE PROTEIN SUBFAMILY 3 MEMBER 3"/>
    <property type="match status" value="1"/>
</dbReference>
<organism evidence="8 9">
    <name type="scientific">Colletotrichum fructicola (strain Nara gc5)</name>
    <name type="common">Anthracnose fungus</name>
    <name type="synonym">Colletotrichum gloeosporioides (strain Nara gc5)</name>
    <dbReference type="NCBI Taxonomy" id="1213859"/>
    <lineage>
        <taxon>Eukaryota</taxon>
        <taxon>Fungi</taxon>
        <taxon>Dikarya</taxon>
        <taxon>Ascomycota</taxon>
        <taxon>Pezizomycotina</taxon>
        <taxon>Sordariomycetes</taxon>
        <taxon>Hypocreomycetidae</taxon>
        <taxon>Glomerellales</taxon>
        <taxon>Glomerellaceae</taxon>
        <taxon>Colletotrichum</taxon>
        <taxon>Colletotrichum gloeosporioides species complex</taxon>
    </lineage>
</organism>
<keyword evidence="5" id="KW-0464">Manganese</keyword>
<dbReference type="InterPro" id="IPR014710">
    <property type="entry name" value="RmlC-like_jellyroll"/>
</dbReference>
<dbReference type="CDD" id="cd02241">
    <property type="entry name" value="cupin_OxOx"/>
    <property type="match status" value="1"/>
</dbReference>
<evidence type="ECO:0000313" key="9">
    <source>
        <dbReference type="Proteomes" id="UP000011096"/>
    </source>
</evidence>
<feature type="chain" id="PRO_5029479429" evidence="6">
    <location>
        <begin position="26"/>
        <end position="271"/>
    </location>
</feature>
<feature type="signal peptide" evidence="6">
    <location>
        <begin position="1"/>
        <end position="25"/>
    </location>
</feature>
<evidence type="ECO:0000256" key="2">
    <source>
        <dbReference type="ARBA" id="ARBA00007456"/>
    </source>
</evidence>
<gene>
    <name evidence="8" type="primary">SR1A-0</name>
    <name evidence="8" type="ORF">CGGC5_v015493</name>
</gene>
<dbReference type="AlphaFoldDB" id="A0A7J6IKF8"/>
<comment type="caution">
    <text evidence="8">The sequence shown here is derived from an EMBL/GenBank/DDBJ whole genome shotgun (WGS) entry which is preliminary data.</text>
</comment>
<evidence type="ECO:0000256" key="6">
    <source>
        <dbReference type="SAM" id="SignalP"/>
    </source>
</evidence>
<evidence type="ECO:0000313" key="8">
    <source>
        <dbReference type="EMBL" id="KAF4476732.1"/>
    </source>
</evidence>
<protein>
    <submittedName>
        <fullName evidence="8">Spherulin-1A</fullName>
    </submittedName>
</protein>
<comment type="similarity">
    <text evidence="2">Belongs to the germin family.</text>
</comment>
<comment type="subcellular location">
    <subcellularLocation>
        <location evidence="1">Secreted</location>
    </subcellularLocation>
</comment>
<proteinExistence type="inferred from homology"/>
<dbReference type="InterPro" id="IPR006045">
    <property type="entry name" value="Cupin_1"/>
</dbReference>
<dbReference type="SMART" id="SM00835">
    <property type="entry name" value="Cupin_1"/>
    <property type="match status" value="1"/>
</dbReference>
<keyword evidence="4" id="KW-0479">Metal-binding</keyword>
<keyword evidence="6" id="KW-0732">Signal</keyword>
<dbReference type="InterPro" id="IPR001929">
    <property type="entry name" value="Germin"/>
</dbReference>
<dbReference type="InterPro" id="IPR011051">
    <property type="entry name" value="RmlC_Cupin_sf"/>
</dbReference>
<evidence type="ECO:0000256" key="3">
    <source>
        <dbReference type="ARBA" id="ARBA00022525"/>
    </source>
</evidence>
<dbReference type="Gene3D" id="2.60.120.10">
    <property type="entry name" value="Jelly Rolls"/>
    <property type="match status" value="1"/>
</dbReference>
<dbReference type="InParanoid" id="A0A7J6IKF8"/>
<dbReference type="OrthoDB" id="1921208at2759"/>
<dbReference type="Proteomes" id="UP000011096">
    <property type="component" value="Unassembled WGS sequence"/>
</dbReference>
<feature type="domain" description="Cupin type-1" evidence="7">
    <location>
        <begin position="64"/>
        <end position="203"/>
    </location>
</feature>
<accession>A0A7J6IKF8</accession>